<feature type="region of interest" description="Disordered" evidence="1">
    <location>
        <begin position="77"/>
        <end position="101"/>
    </location>
</feature>
<protein>
    <submittedName>
        <fullName evidence="2">Uncharacterized protein</fullName>
    </submittedName>
</protein>
<sequence length="125" mass="13520">MRRLGEALGAHRGQQHLLGGTDARERQRDLGALQALRGVDAQTLGALLDLGAELAQHVHVVVDRSLTDAAATEVGDERLAETVQQRPAEQDRDAARAGVRVDVGHVGPLDVGRVEHQARRRPAHR</sequence>
<comment type="caution">
    <text evidence="2">The sequence shown here is derived from an EMBL/GenBank/DDBJ whole genome shotgun (WGS) entry which is preliminary data.</text>
</comment>
<accession>A0ABQ6JKJ2</accession>
<evidence type="ECO:0000256" key="1">
    <source>
        <dbReference type="SAM" id="MobiDB-lite"/>
    </source>
</evidence>
<name>A0ABQ6JKJ2_9ACTN</name>
<dbReference type="Proteomes" id="UP001157017">
    <property type="component" value="Unassembled WGS sequence"/>
</dbReference>
<organism evidence="2 3">
    <name type="scientific">Angustibacter aerolatus</name>
    <dbReference type="NCBI Taxonomy" id="1162965"/>
    <lineage>
        <taxon>Bacteria</taxon>
        <taxon>Bacillati</taxon>
        <taxon>Actinomycetota</taxon>
        <taxon>Actinomycetes</taxon>
        <taxon>Kineosporiales</taxon>
        <taxon>Kineosporiaceae</taxon>
    </lineage>
</organism>
<keyword evidence="3" id="KW-1185">Reference proteome</keyword>
<evidence type="ECO:0000313" key="2">
    <source>
        <dbReference type="EMBL" id="GMA88767.1"/>
    </source>
</evidence>
<feature type="region of interest" description="Disordered" evidence="1">
    <location>
        <begin position="1"/>
        <end position="23"/>
    </location>
</feature>
<gene>
    <name evidence="2" type="ORF">GCM10025868_40170</name>
</gene>
<dbReference type="EMBL" id="BSUZ01000001">
    <property type="protein sequence ID" value="GMA88767.1"/>
    <property type="molecule type" value="Genomic_DNA"/>
</dbReference>
<proteinExistence type="predicted"/>
<reference evidence="3" key="1">
    <citation type="journal article" date="2019" name="Int. J. Syst. Evol. Microbiol.">
        <title>The Global Catalogue of Microorganisms (GCM) 10K type strain sequencing project: providing services to taxonomists for standard genome sequencing and annotation.</title>
        <authorList>
            <consortium name="The Broad Institute Genomics Platform"/>
            <consortium name="The Broad Institute Genome Sequencing Center for Infectious Disease"/>
            <person name="Wu L."/>
            <person name="Ma J."/>
        </authorList>
    </citation>
    <scope>NUCLEOTIDE SEQUENCE [LARGE SCALE GENOMIC DNA]</scope>
    <source>
        <strain evidence="3">NBRC 108730</strain>
    </source>
</reference>
<evidence type="ECO:0000313" key="3">
    <source>
        <dbReference type="Proteomes" id="UP001157017"/>
    </source>
</evidence>